<dbReference type="Proteomes" id="UP000199111">
    <property type="component" value="Unassembled WGS sequence"/>
</dbReference>
<dbReference type="EMBL" id="FOQY01000053">
    <property type="protein sequence ID" value="SFL09450.1"/>
    <property type="molecule type" value="Genomic_DNA"/>
</dbReference>
<gene>
    <name evidence="2" type="ORF">SAMN05216275_15333</name>
</gene>
<dbReference type="SUPFAM" id="SSF53474">
    <property type="entry name" value="alpha/beta-Hydrolases"/>
    <property type="match status" value="1"/>
</dbReference>
<evidence type="ECO:0000256" key="1">
    <source>
        <dbReference type="SAM" id="MobiDB-lite"/>
    </source>
</evidence>
<dbReference type="InterPro" id="IPR029058">
    <property type="entry name" value="AB_hydrolase_fold"/>
</dbReference>
<reference evidence="3" key="1">
    <citation type="submission" date="2016-10" db="EMBL/GenBank/DDBJ databases">
        <authorList>
            <person name="Varghese N."/>
            <person name="Submissions S."/>
        </authorList>
    </citation>
    <scope>NUCLEOTIDE SEQUENCE [LARGE SCALE GENOMIC DNA]</scope>
    <source>
        <strain evidence="3">CGMCC 4.2126</strain>
    </source>
</reference>
<proteinExistence type="predicted"/>
<organism evidence="2 3">
    <name type="scientific">Streptosporangium canum</name>
    <dbReference type="NCBI Taxonomy" id="324952"/>
    <lineage>
        <taxon>Bacteria</taxon>
        <taxon>Bacillati</taxon>
        <taxon>Actinomycetota</taxon>
        <taxon>Actinomycetes</taxon>
        <taxon>Streptosporangiales</taxon>
        <taxon>Streptosporangiaceae</taxon>
        <taxon>Streptosporangium</taxon>
    </lineage>
</organism>
<evidence type="ECO:0008006" key="4">
    <source>
        <dbReference type="Google" id="ProtNLM"/>
    </source>
</evidence>
<feature type="compositionally biased region" description="Gly residues" evidence="1">
    <location>
        <begin position="59"/>
        <end position="69"/>
    </location>
</feature>
<protein>
    <recommendedName>
        <fullName evidence="4">Alpha/beta hydrolase family protein</fullName>
    </recommendedName>
</protein>
<name>A0A1I4EWG3_9ACTN</name>
<evidence type="ECO:0000313" key="3">
    <source>
        <dbReference type="Proteomes" id="UP000199111"/>
    </source>
</evidence>
<sequence>MAMIRIGDTEFGCDEAGSGPVVVLVHAGCADRRMWDQRFPELFPGLGVPGREVSRGLFGGVPGAGGRVGSEGRRHFSESSRHIPGDLSGSPSAISPPRAAGWVGWRVDRSVRRGSADSSSVRNSGRRA</sequence>
<feature type="compositionally biased region" description="Basic and acidic residues" evidence="1">
    <location>
        <begin position="70"/>
        <end position="84"/>
    </location>
</feature>
<dbReference type="AlphaFoldDB" id="A0A1I4EWG3"/>
<accession>A0A1I4EWG3</accession>
<keyword evidence="3" id="KW-1185">Reference proteome</keyword>
<feature type="region of interest" description="Disordered" evidence="1">
    <location>
        <begin position="59"/>
        <end position="99"/>
    </location>
</feature>
<evidence type="ECO:0000313" key="2">
    <source>
        <dbReference type="EMBL" id="SFL09450.1"/>
    </source>
</evidence>